<proteinExistence type="predicted"/>
<name>A0A915L360_ROMCU</name>
<dbReference type="Proteomes" id="UP000887565">
    <property type="component" value="Unplaced"/>
</dbReference>
<dbReference type="AlphaFoldDB" id="A0A915L360"/>
<sequence length="128" mass="14955">MLKISSKKVQSSMSYIKQIMLSTKNNRSTLNQTNREIQQLKTIDGQSSFVLYISIQYNSWVTEDITKIGGICVPMRMADMVYQRMRILSADIIYAFPLPNRQTEKAESTFFERILTSNQQIQIRHFHV</sequence>
<accession>A0A915L360</accession>
<evidence type="ECO:0000313" key="1">
    <source>
        <dbReference type="Proteomes" id="UP000887565"/>
    </source>
</evidence>
<keyword evidence="1" id="KW-1185">Reference proteome</keyword>
<reference evidence="2" key="1">
    <citation type="submission" date="2022-11" db="UniProtKB">
        <authorList>
            <consortium name="WormBaseParasite"/>
        </authorList>
    </citation>
    <scope>IDENTIFICATION</scope>
</reference>
<evidence type="ECO:0000313" key="2">
    <source>
        <dbReference type="WBParaSite" id="nRc.2.0.1.t44199-RA"/>
    </source>
</evidence>
<organism evidence="1 2">
    <name type="scientific">Romanomermis culicivorax</name>
    <name type="common">Nematode worm</name>
    <dbReference type="NCBI Taxonomy" id="13658"/>
    <lineage>
        <taxon>Eukaryota</taxon>
        <taxon>Metazoa</taxon>
        <taxon>Ecdysozoa</taxon>
        <taxon>Nematoda</taxon>
        <taxon>Enoplea</taxon>
        <taxon>Dorylaimia</taxon>
        <taxon>Mermithida</taxon>
        <taxon>Mermithoidea</taxon>
        <taxon>Mermithidae</taxon>
        <taxon>Romanomermis</taxon>
    </lineage>
</organism>
<dbReference type="WBParaSite" id="nRc.2.0.1.t44199-RA">
    <property type="protein sequence ID" value="nRc.2.0.1.t44199-RA"/>
    <property type="gene ID" value="nRc.2.0.1.g44199"/>
</dbReference>
<protein>
    <submittedName>
        <fullName evidence="2">Uncharacterized protein</fullName>
    </submittedName>
</protein>